<dbReference type="InterPro" id="IPR010730">
    <property type="entry name" value="HET"/>
</dbReference>
<protein>
    <submittedName>
        <fullName evidence="2">HET-domain-containing protein</fullName>
    </submittedName>
</protein>
<evidence type="ECO:0000259" key="1">
    <source>
        <dbReference type="Pfam" id="PF06985"/>
    </source>
</evidence>
<evidence type="ECO:0000313" key="2">
    <source>
        <dbReference type="EMBL" id="KAF2184100.1"/>
    </source>
</evidence>
<name>A0A6A6E1T5_9PEZI</name>
<proteinExistence type="predicted"/>
<dbReference type="EMBL" id="ML994639">
    <property type="protein sequence ID" value="KAF2184100.1"/>
    <property type="molecule type" value="Genomic_DNA"/>
</dbReference>
<dbReference type="PANTHER" id="PTHR33112:SF12">
    <property type="entry name" value="HETEROKARYON INCOMPATIBILITY DOMAIN-CONTAINING PROTEIN"/>
    <property type="match status" value="1"/>
</dbReference>
<organism evidence="2 3">
    <name type="scientific">Zopfia rhizophila CBS 207.26</name>
    <dbReference type="NCBI Taxonomy" id="1314779"/>
    <lineage>
        <taxon>Eukaryota</taxon>
        <taxon>Fungi</taxon>
        <taxon>Dikarya</taxon>
        <taxon>Ascomycota</taxon>
        <taxon>Pezizomycotina</taxon>
        <taxon>Dothideomycetes</taxon>
        <taxon>Dothideomycetes incertae sedis</taxon>
        <taxon>Zopfiaceae</taxon>
        <taxon>Zopfia</taxon>
    </lineage>
</organism>
<feature type="domain" description="Heterokaryon incompatibility" evidence="1">
    <location>
        <begin position="193"/>
        <end position="337"/>
    </location>
</feature>
<keyword evidence="3" id="KW-1185">Reference proteome</keyword>
<dbReference type="Proteomes" id="UP000800200">
    <property type="component" value="Unassembled WGS sequence"/>
</dbReference>
<dbReference type="Pfam" id="PF06985">
    <property type="entry name" value="HET"/>
    <property type="match status" value="1"/>
</dbReference>
<dbReference type="OrthoDB" id="5135333at2759"/>
<dbReference type="PANTHER" id="PTHR33112">
    <property type="entry name" value="DOMAIN PROTEIN, PUTATIVE-RELATED"/>
    <property type="match status" value="1"/>
</dbReference>
<gene>
    <name evidence="2" type="ORF">K469DRAFT_634216</name>
</gene>
<reference evidence="2" key="1">
    <citation type="journal article" date="2020" name="Stud. Mycol.">
        <title>101 Dothideomycetes genomes: a test case for predicting lifestyles and emergence of pathogens.</title>
        <authorList>
            <person name="Haridas S."/>
            <person name="Albert R."/>
            <person name="Binder M."/>
            <person name="Bloem J."/>
            <person name="Labutti K."/>
            <person name="Salamov A."/>
            <person name="Andreopoulos B."/>
            <person name="Baker S."/>
            <person name="Barry K."/>
            <person name="Bills G."/>
            <person name="Bluhm B."/>
            <person name="Cannon C."/>
            <person name="Castanera R."/>
            <person name="Culley D."/>
            <person name="Daum C."/>
            <person name="Ezra D."/>
            <person name="Gonzalez J."/>
            <person name="Henrissat B."/>
            <person name="Kuo A."/>
            <person name="Liang C."/>
            <person name="Lipzen A."/>
            <person name="Lutzoni F."/>
            <person name="Magnuson J."/>
            <person name="Mondo S."/>
            <person name="Nolan M."/>
            <person name="Ohm R."/>
            <person name="Pangilinan J."/>
            <person name="Park H.-J."/>
            <person name="Ramirez L."/>
            <person name="Alfaro M."/>
            <person name="Sun H."/>
            <person name="Tritt A."/>
            <person name="Yoshinaga Y."/>
            <person name="Zwiers L.-H."/>
            <person name="Turgeon B."/>
            <person name="Goodwin S."/>
            <person name="Spatafora J."/>
            <person name="Crous P."/>
            <person name="Grigoriev I."/>
        </authorList>
    </citation>
    <scope>NUCLEOTIDE SEQUENCE</scope>
    <source>
        <strain evidence="2">CBS 207.26</strain>
    </source>
</reference>
<dbReference type="AlphaFoldDB" id="A0A6A6E1T5"/>
<accession>A0A6A6E1T5</accession>
<sequence>MDFCARCSRLDIALPSFISHPGTDANPRLDSPIYNLGTLEDLKEQFNRCFLCRLAFRAFQFGPLKCVSLTELHRTTIFATWINALGPSKEQRLKSSSLCILLWPESPQIPPATYKVIIRPSSKVLPTQLHFSRSPHHTLLDYERMKLWLKQCERNHTSCISASKHTMPKPTKTFLVIDCTCNCIVRAPDHCRYLALSYVWGHAQQLLLTQWNFNILTRAGGLTGQPIPQIIRDSMLLTVRLGERYLWVDSLCILQDSDAIRQQSIEDMDRIYVHSLLSIIAGTSTNANDFLPGVTTLRVWKQICEHISPNLTLSAHFDYKDYLEGSIYSSRAWTFQEQQLATRLLIFASNGQVYFSCKEVVFSEEVVCEYEPGPDAAMLEGANLVKIRPDPINFWTTYRRAVESFTARRMTHEGDILNAFSGILRMICPERKLEGIPIPVFDLALLWQPRERLRRRMGFSSWSWAGWVGQVHWYEDRSIEYFHQFYDTEQDQVNAWMKTRNWIVWYSSWGSNTKSRTYIMEGPPWLCGATAREAEHQERFAGQPRNFLPTTSLLPRRLDRLENQRQHIRYLQFWTLSAYFDIKSLDKAAVIPYSSSGAEHTGDGLRVFVLRNKFQQDCGWVLLDEDWVERVNREGVRLQEFIMLSEGCHPMADQRPQNLQPYKANHLDDFKQFNAMMINWRGGIAERVGLGRVMKDALVHACGRDMKWKEILLG</sequence>
<evidence type="ECO:0000313" key="3">
    <source>
        <dbReference type="Proteomes" id="UP000800200"/>
    </source>
</evidence>